<feature type="compositionally biased region" description="Polar residues" evidence="1">
    <location>
        <begin position="164"/>
        <end position="174"/>
    </location>
</feature>
<feature type="compositionally biased region" description="Basic residues" evidence="1">
    <location>
        <begin position="130"/>
        <end position="153"/>
    </location>
</feature>
<dbReference type="Proteomes" id="UP000248483">
    <property type="component" value="Unplaced"/>
</dbReference>
<feature type="compositionally biased region" description="Basic and acidic residues" evidence="1">
    <location>
        <begin position="1905"/>
        <end position="1915"/>
    </location>
</feature>
<feature type="compositionally biased region" description="Low complexity" evidence="1">
    <location>
        <begin position="2016"/>
        <end position="2027"/>
    </location>
</feature>
<feature type="region of interest" description="Disordered" evidence="1">
    <location>
        <begin position="1048"/>
        <end position="1101"/>
    </location>
</feature>
<feature type="compositionally biased region" description="Low complexity" evidence="1">
    <location>
        <begin position="1"/>
        <end position="13"/>
    </location>
</feature>
<feature type="compositionally biased region" description="Low complexity" evidence="1">
    <location>
        <begin position="649"/>
        <end position="662"/>
    </location>
</feature>
<feature type="region of interest" description="Disordered" evidence="1">
    <location>
        <begin position="1905"/>
        <end position="1930"/>
    </location>
</feature>
<feature type="region of interest" description="Disordered" evidence="1">
    <location>
        <begin position="934"/>
        <end position="1016"/>
    </location>
</feature>
<dbReference type="Gene3D" id="3.30.160.60">
    <property type="entry name" value="Classic Zinc Finger"/>
    <property type="match status" value="1"/>
</dbReference>
<dbReference type="InterPro" id="IPR050617">
    <property type="entry name" value="E3_ligase_FN3/SPRY"/>
</dbReference>
<feature type="region of interest" description="Disordered" evidence="1">
    <location>
        <begin position="1624"/>
        <end position="1697"/>
    </location>
</feature>
<dbReference type="GO" id="GO:0005737">
    <property type="term" value="C:cytoplasm"/>
    <property type="evidence" value="ECO:0007669"/>
    <property type="project" value="TreeGrafter"/>
</dbReference>
<feature type="region of interest" description="Disordered" evidence="1">
    <location>
        <begin position="333"/>
        <end position="530"/>
    </location>
</feature>
<feature type="compositionally biased region" description="Acidic residues" evidence="1">
    <location>
        <begin position="636"/>
        <end position="646"/>
    </location>
</feature>
<feature type="compositionally biased region" description="Polar residues" evidence="1">
    <location>
        <begin position="335"/>
        <end position="364"/>
    </location>
</feature>
<feature type="compositionally biased region" description="Polar residues" evidence="1">
    <location>
        <begin position="1800"/>
        <end position="1812"/>
    </location>
</feature>
<proteinExistence type="predicted"/>
<dbReference type="RefSeq" id="XP_022449636.1">
    <property type="nucleotide sequence ID" value="XM_022593928.1"/>
</dbReference>
<feature type="region of interest" description="Disordered" evidence="1">
    <location>
        <begin position="1119"/>
        <end position="1144"/>
    </location>
</feature>
<dbReference type="CTD" id="202333"/>
<feature type="compositionally biased region" description="Polar residues" evidence="1">
    <location>
        <begin position="84"/>
        <end position="115"/>
    </location>
</feature>
<feature type="region of interest" description="Disordered" evidence="1">
    <location>
        <begin position="3305"/>
        <end position="3364"/>
    </location>
</feature>
<feature type="compositionally biased region" description="Basic and acidic residues" evidence="1">
    <location>
        <begin position="393"/>
        <end position="412"/>
    </location>
</feature>
<feature type="region of interest" description="Disordered" evidence="1">
    <location>
        <begin position="2191"/>
        <end position="2211"/>
    </location>
</feature>
<feature type="compositionally biased region" description="Basic and acidic residues" evidence="1">
    <location>
        <begin position="2035"/>
        <end position="2048"/>
    </location>
</feature>
<feature type="region of interest" description="Disordered" evidence="1">
    <location>
        <begin position="2663"/>
        <end position="2706"/>
    </location>
</feature>
<feature type="region of interest" description="Disordered" evidence="1">
    <location>
        <begin position="859"/>
        <end position="911"/>
    </location>
</feature>
<feature type="compositionally biased region" description="Polar residues" evidence="1">
    <location>
        <begin position="667"/>
        <end position="677"/>
    </location>
</feature>
<feature type="compositionally biased region" description="Basic and acidic residues" evidence="1">
    <location>
        <begin position="2999"/>
        <end position="3014"/>
    </location>
</feature>
<accession>A0A2Y9PWT5</accession>
<feature type="compositionally biased region" description="Acidic residues" evidence="1">
    <location>
        <begin position="507"/>
        <end position="516"/>
    </location>
</feature>
<organism evidence="2 3">
    <name type="scientific">Delphinapterus leucas</name>
    <name type="common">Beluga whale</name>
    <dbReference type="NCBI Taxonomy" id="9749"/>
    <lineage>
        <taxon>Eukaryota</taxon>
        <taxon>Metazoa</taxon>
        <taxon>Chordata</taxon>
        <taxon>Craniata</taxon>
        <taxon>Vertebrata</taxon>
        <taxon>Euteleostomi</taxon>
        <taxon>Mammalia</taxon>
        <taxon>Eutheria</taxon>
        <taxon>Laurasiatheria</taxon>
        <taxon>Artiodactyla</taxon>
        <taxon>Whippomorpha</taxon>
        <taxon>Cetacea</taxon>
        <taxon>Odontoceti</taxon>
        <taxon>Monodontidae</taxon>
        <taxon>Delphinapterus</taxon>
    </lineage>
</organism>
<name>A0A2Y9PWT5_DELLE</name>
<feature type="compositionally biased region" description="Polar residues" evidence="1">
    <location>
        <begin position="594"/>
        <end position="611"/>
    </location>
</feature>
<feature type="region of interest" description="Disordered" evidence="1">
    <location>
        <begin position="2091"/>
        <end position="2173"/>
    </location>
</feature>
<feature type="compositionally biased region" description="Acidic residues" evidence="1">
    <location>
        <begin position="28"/>
        <end position="46"/>
    </location>
</feature>
<feature type="compositionally biased region" description="Basic and acidic residues" evidence="1">
    <location>
        <begin position="3315"/>
        <end position="3328"/>
    </location>
</feature>
<gene>
    <name evidence="3" type="primary">CMYA5</name>
</gene>
<evidence type="ECO:0000256" key="1">
    <source>
        <dbReference type="SAM" id="MobiDB-lite"/>
    </source>
</evidence>
<feature type="region of interest" description="Disordered" evidence="1">
    <location>
        <begin position="1795"/>
        <end position="1841"/>
    </location>
</feature>
<feature type="region of interest" description="Disordered" evidence="1">
    <location>
        <begin position="2932"/>
        <end position="2958"/>
    </location>
</feature>
<feature type="compositionally biased region" description="Polar residues" evidence="1">
    <location>
        <begin position="444"/>
        <end position="454"/>
    </location>
</feature>
<protein>
    <submittedName>
        <fullName evidence="3">Cardiomyopathy-associated protein 5 isoform X2</fullName>
    </submittedName>
</protein>
<feature type="compositionally biased region" description="Basic and acidic residues" evidence="1">
    <location>
        <begin position="1677"/>
        <end position="1691"/>
    </location>
</feature>
<feature type="region of interest" description="Disordered" evidence="1">
    <location>
        <begin position="1346"/>
        <end position="1379"/>
    </location>
</feature>
<feature type="region of interest" description="Disordered" evidence="1">
    <location>
        <begin position="2873"/>
        <end position="2920"/>
    </location>
</feature>
<evidence type="ECO:0000313" key="2">
    <source>
        <dbReference type="Proteomes" id="UP000248483"/>
    </source>
</evidence>
<sequence length="3527" mass="389015">MASSESSHAADSALGSDADEEVTRGLDTEEESGGEEDETAAESESEPDARLSDQNEEGKTKQKCIISDPSFSMVTVQREDSGITWETNSSRSSTPWALEESQTSGVCSLEGSTLKSPPGNVSFIVDEVKKVRKRKPKSKHGSPSLRRKGNKKRNSFESQDVPANKTSNPLISESQELKSQKKNSSTGIYDKMRNKKTTSNTPPITGAIYKEHKPLVLRPVYIGTVQYKIKMFNSVKEELIPLQFYGTLPKGYVIKEIHYRKGKDASISLEPDLGNHDSNVVSKTGKSVAQSIDDDEVKELAAPWRGAVSKGSKSLTSFSHEDLKKIYADSPLRAASTTKHTPSSYTSNDTAEQETQLSAPQSVPQLPADEAKPREIEPSSLTPNTSAPAFLETAKEESEADSREMVTAEHDSSVSLPLVDEVKREDVSSADHSISLEAEKGSLETLSPGLTASIQEDFGPEREELDLTSPERAKPVSERLNPPHLAVKGEKDESMPKPSISLSEPLVLEEPEEGEIETPLPISATPEPEDSNLVEEEIIELDYPESPSVSEEPFPPRLAPEVEQKEDETILPLLTTSTPEHVTLSEEEREENESVSTDSAFISEYSVTQDLNYEREKQEVEPVSSPNVKPVSEDAVLSEEENDEFEPYSPASASTSVSPSTTEKTPECQSPLFSTATAEHMVLSREEASENGHYTPHSTSASEYSIPSQATKESPKKTTDHKSPLTSKGVSEPLIPSEEEKEDTRLYSPEVASVSEHSLSPYTTEGTSECQSPLLSTATSEHMVLSEEENLGNEHFTPDLTLTSQYAVPPNVTQESPKKIIGDVSLLKSKGISEHKTLLEEEKEDTRFYPPEVASVSECSLPPYTTEGTPECQAPPLSATPSEHVVLSEEETVEMERYTPSSTSASEFSVPPYATLESQEEAIVHRSPLNLKGASSPMNFSEEEQEDIGPFSPDSAFVSEFSFPPYGTQETEKREFECDSPICLTSPSEHTILSDEDTEEAELFSPDSASQASIPPYRIAETNKEETEPDSLLTAMAVSGYPCFSEAGEEEIAPTATPVPEHLSSSQKQRTEASPLVSAPEDLSWLPSTNEGEIKPDAQTASTTVSEYLIMAQKQRTGAYLEPESEDLIPPCSTGDSEKGEIKTSSSLVATPAQLSMVKEETTPVLPVSQCSVSPGSVHAIKKEQEPKTSLTPKSADEQMALLKVKSKEEIVPDAQEAIAHVLRDQEMEPQPPNVPESGMKDSVLPDLVDEPKKDVKPSLTPTVTSELEQRRLSENEPEVIKPYSPLKETSLSGPEICVAEVQHDSKITGTPRVLHSASPGVEKEVEHAPPMSEFSALSEDIKKEIEPSSSITTTSVTKHDSSLTKSAKEEIPTDLSLPTSTEYPVLTKVGKSELGIGLPLQMVTSVDKHSLLKEKDKAAIKASSSPAETAASRHPAWSEVGKEIKFDLPASISSIPEQSVLSKVETEDIKPGLAVTKTLSSQHSDVSKEARVENKQDLSFSTVFDSEYLDVSQKKNSMSASEMSGPDHVLSLNLGGEIKKTETELPSSQNVSPALKYVVTKGKNEQTASSFPELEYLASEDLASTLPTLCGDKSKQAVETPSVVQGDFLSENQDLALAQLSLEPEKEDKPHQVSELPNSGSEFVGGLGRQSESIDTKQIKSPITERGDSALGKGLAELRSRGEGKEENRGLHVSTTVPEISEVSSCLSEEPQIQEIKSFSPKVVSLGSREAFTSLVKGDNPEELQPYTFSLKGLSGELNHSVDFKKERKQEISLLLPTGNLKAQVTDNTVTKLNEETDQPNSFHVPQSITEPSKIASSDLPVEEEKPEKELHSDQAVKLPDVNRSFADKQDMDIKQFLSMKENLPLEESKSFMTTEPTDVKETHMKEALISPKDENWMLKKPERDLASHHEERVPGSVQLGSSGTSDLMTGQLKPALSEKDHATEIRRQILPHSAEESHLSLQEPVSTLDTSSGNVETLATKTYSSEEIKLAPKPKSLVPAGNVESNEAEGKQTLSLVGSESLVSEKANTEFSRPCKEDSWEEIKTPSERILQKPVCGPSTEEVKSETLPSLAKAAHFLAEEAELALGNEKEAHRRISPLPGEESKVVQSEVVDDAERGKPASEVKTPTQIKPLSSTQENEEPQPPESPEVIQKLPKQQKAVEPGLSEEKGKKGISFFTSWMSSLFLQSSTPDNKVAEKENLEAQPSPSVEKAVTVIEPRGPAPADVHANEKPADHLLLEAKPETAAESTGSLVKSGEGQDFKEKPTLLSNVEVLPQPKSNFEASSEDYGKKEVLDYSEEIDLNSVVTSADGEGHLRIQSYSPMGEKSIMEEAKNSVRLHITDGERPQKPEISPPSKWNISVLKEEPGSDQKEKSLFLFDAIDKVPQPPKSASSSFASKNITEESEKLQSIILPVEESKDSLIDLGEDRLEKEMPKPTSLKISEEEIKLRPVSPTEEKGNLGMRSYSLEEKKVVAEKQETVAPLELRGNNEIGKAQITHGSSPIKLEEPKAATALQQVYQNDDHKERYKIIEEGKGEEKEELSHAFLEGKEQQEIQPYSMNIARHMPEESDISFSHSLGETQPFSLVKTTEITEKSETIISEAHPEIRETKAVGTQPHPLEERKVLVEKTKTFLPVDLPYHDEINDHSLPKEGNLVLDKSSRDVVSHNEEKGQVTASELPKGGSVDTTKESKQGSPSKESERILDPWSELTPERHMVHTIQTSQDQASEMSEQSVLVSKHHLEAVEDAHVNEPRSSVSSNYAQFITNATTISIDEVISKEPEDTYVRDEEFTVTSKPAGLSEEQKSAFSIISEGCEILNIHAPAFISSVDEEESEQIQDKLEYLEEKASFKPVPFRDESEAVACYKTLQSKLEDSDKKVTPSKEDQKKETHTTKEEISTDSETGDLAFNQPEIPSEEDYFEKYTLIDYNISPDPEKQRTPLELNVEGETVSLPERSEESALEYEYELVKLDESFYGLEKDYSKLSDPETQKSSVIQKSADRDAPKNINRDVDSKSPGMPLFDEEEGVLSRTQIFPTTAKAINPELLEEPPALAFLYKDLYEEAVGEKKEEGETASEGDSVNSEASFPSRNSDTDDGTGIYFEKYILKDDILHDTSVTEKDQGQGLEEKPVGKDDSYQSIIEEGEIWGRFETICGEESLEEKQKAAYREGESGGHVEALDSVAMQRKASITEEVRVVTQRVSYAVPFEDTHHVLERVDEMSSQTNEAANANPEVSLNVPVQMSFPEEEFACGATCVQETLQEEPQIMVPPELSEDRLCSSPVQDEYEFAESLNYEVVTQDTLSEELYSESTPEDVLSHGKESSERVSENEFVSEVEQSKSAEQEELDREMTEQDQLSSELVTEKEQKELKKSQIDTYCHTCKSPISAVDKLFGTHKDHEVSTLDTAISAIKVQLADFLEDLQEKSLRIEAFVSEIESFFNTIEENCSKNEKSLEEQNEEMMKKVLAQYDEKAQSFEEVKKKKMEFLHDQMVHFLQSMDTAKDTLETIVREVEELDETVFLTFHSLLD</sequence>
<feature type="compositionally biased region" description="Polar residues" evidence="1">
    <location>
        <begin position="755"/>
        <end position="780"/>
    </location>
</feature>
<feature type="compositionally biased region" description="Basic and acidic residues" evidence="1">
    <location>
        <begin position="1358"/>
        <end position="1372"/>
    </location>
</feature>
<feature type="compositionally biased region" description="Basic and acidic residues" evidence="1">
    <location>
        <begin position="47"/>
        <end position="60"/>
    </location>
</feature>
<feature type="region of interest" description="Disordered" evidence="1">
    <location>
        <begin position="1955"/>
        <end position="1975"/>
    </location>
</feature>
<feature type="compositionally biased region" description="Basic and acidic residues" evidence="1">
    <location>
        <begin position="713"/>
        <end position="723"/>
    </location>
</feature>
<feature type="region of interest" description="Disordered" evidence="1">
    <location>
        <begin position="544"/>
        <end position="781"/>
    </location>
</feature>
<feature type="region of interest" description="Disordered" evidence="1">
    <location>
        <begin position="1997"/>
        <end position="2048"/>
    </location>
</feature>
<feature type="region of interest" description="Disordered" evidence="1">
    <location>
        <begin position="3066"/>
        <end position="3096"/>
    </location>
</feature>
<feature type="compositionally biased region" description="Polar residues" evidence="1">
    <location>
        <begin position="1920"/>
        <end position="1930"/>
    </location>
</feature>
<feature type="region of interest" description="Disordered" evidence="1">
    <location>
        <begin position="1161"/>
        <end position="1196"/>
    </location>
</feature>
<feature type="compositionally biased region" description="Basic and acidic residues" evidence="1">
    <location>
        <begin position="2663"/>
        <end position="2673"/>
    </location>
</feature>
<feature type="compositionally biased region" description="Basic and acidic residues" evidence="1">
    <location>
        <begin position="1653"/>
        <end position="1669"/>
    </location>
</feature>
<feature type="compositionally biased region" description="Polar residues" evidence="1">
    <location>
        <begin position="696"/>
        <end position="712"/>
    </location>
</feature>
<feature type="region of interest" description="Disordered" evidence="1">
    <location>
        <begin position="1310"/>
        <end position="1330"/>
    </location>
</feature>
<feature type="region of interest" description="Disordered" evidence="1">
    <location>
        <begin position="2246"/>
        <end position="2275"/>
    </location>
</feature>
<feature type="compositionally biased region" description="Polar residues" evidence="1">
    <location>
        <begin position="3077"/>
        <end position="3091"/>
    </location>
</feature>
<feature type="compositionally biased region" description="Polar residues" evidence="1">
    <location>
        <begin position="1961"/>
        <end position="1975"/>
    </location>
</feature>
<keyword evidence="2" id="KW-1185">Reference proteome</keyword>
<feature type="compositionally biased region" description="Basic and acidic residues" evidence="1">
    <location>
        <begin position="1824"/>
        <end position="1836"/>
    </location>
</feature>
<feature type="compositionally biased region" description="Polar residues" evidence="1">
    <location>
        <begin position="2127"/>
        <end position="2138"/>
    </location>
</feature>
<feature type="compositionally biased region" description="Basic and acidic residues" evidence="1">
    <location>
        <begin position="420"/>
        <end position="429"/>
    </location>
</feature>
<dbReference type="PANTHER" id="PTHR24099:SF7">
    <property type="entry name" value="CARDIOMYOPATHY-ASSOCIATED PROTEIN 5"/>
    <property type="match status" value="1"/>
</dbReference>
<dbReference type="SUPFAM" id="SSF57845">
    <property type="entry name" value="B-box zinc-binding domain"/>
    <property type="match status" value="1"/>
</dbReference>
<feature type="compositionally biased region" description="Basic and acidic residues" evidence="1">
    <location>
        <begin position="1624"/>
        <end position="1633"/>
    </location>
</feature>
<feature type="compositionally biased region" description="Basic and acidic residues" evidence="1">
    <location>
        <begin position="2873"/>
        <end position="2898"/>
    </location>
</feature>
<feature type="region of interest" description="Disordered" evidence="1">
    <location>
        <begin position="1224"/>
        <end position="1291"/>
    </location>
</feature>
<dbReference type="GeneID" id="111184911"/>
<evidence type="ECO:0000313" key="3">
    <source>
        <dbReference type="RefSeq" id="XP_022449636.1"/>
    </source>
</evidence>
<feature type="compositionally biased region" description="Basic and acidic residues" evidence="1">
    <location>
        <begin position="2688"/>
        <end position="2705"/>
    </location>
</feature>
<feature type="region of interest" description="Disordered" evidence="1">
    <location>
        <begin position="2982"/>
        <end position="3022"/>
    </location>
</feature>
<feature type="region of interest" description="Disordered" evidence="1">
    <location>
        <begin position="1"/>
        <end position="206"/>
    </location>
</feature>
<dbReference type="PANTHER" id="PTHR24099">
    <property type="entry name" value="E3 UBIQUITIN-PROTEIN LIGASE TRIM36-RELATED"/>
    <property type="match status" value="1"/>
</dbReference>
<reference evidence="3" key="1">
    <citation type="submission" date="2025-08" db="UniProtKB">
        <authorList>
            <consortium name="RefSeq"/>
        </authorList>
    </citation>
    <scope>IDENTIFICATION</scope>
    <source>
        <tissue evidence="3">Blood</tissue>
    </source>
</reference>